<dbReference type="Gene3D" id="2.60.120.650">
    <property type="entry name" value="Cupin"/>
    <property type="match status" value="1"/>
</dbReference>
<gene>
    <name evidence="2" type="primary">JHD1_3</name>
    <name evidence="2" type="ORF">AAF712_012405</name>
</gene>
<dbReference type="Proteomes" id="UP001437256">
    <property type="component" value="Unassembled WGS sequence"/>
</dbReference>
<sequence length="722" mass="82284">MNHTIVPLHGPSHEIPTHGPPQVLAVPRYLLPIIVQVFDALEYTPHKFDIFLTSEERKMTDPGQNWFARLAPYLSGTEIIYPPRAPVRTPAKHEWNILKPLPGEEVSYLQKLRNRRSTCIAQRKKDSRDKRAYTRKLEPPDELERENKRKRLTDVPAKVIEYDLTAGTNTDECIIWKGNNGGVLRTPVPSKLDRHGRDIMGKAGILHLVAADFIKVLSKKGFVEVSTPDMLVLESSQQPEPVIEQRVRESMSQALPVFVKGTRSEGSWEDGLNQEHLMKLDIDMGCRVETMDFYRQELSDVESGDSEPSPEEMREDEKYEDVSLLCSRPSRDKMSFEHICAPTRAAASSSKGVQAPEHKKMKMHEFLNSVKVDHSNKFVLDLSVQDWGGIPYGALNYFNHAKRVTHTLQEDITYPDASWGLTHGHQIITWFHHDCDGKMTVVNGVTGAKVWTLFKPRSDLSAADTHALQLWLASRKDKFPKPEFGELMNILILPGDTLFMPPGMVHLVYTPVPSIFRGSSFWLLESLHLTAWARRIDSTFADILTNVDHAQLFVFQSLVRIALGLAVSERQSDKLSRSSLVCLYDMLINGGSYVPLVKKNSEYEKYFSQDRINRALEQVSQQVTDPDERSARAEEACAETGRQTEEKELIEGSRYHTLAVRILERILRSIGLVVPSELGQKKRQSHTWVEEVLSREDWWWGGEVVSVDRPSVSKIFPQKYFK</sequence>
<dbReference type="GO" id="GO:0140680">
    <property type="term" value="F:histone H3K36me/H3K36me2 demethylase activity"/>
    <property type="evidence" value="ECO:0007669"/>
    <property type="project" value="UniProtKB-EC"/>
</dbReference>
<keyword evidence="3" id="KW-1185">Reference proteome</keyword>
<dbReference type="SUPFAM" id="SSF51197">
    <property type="entry name" value="Clavaminate synthase-like"/>
    <property type="match status" value="1"/>
</dbReference>
<evidence type="ECO:0000313" key="2">
    <source>
        <dbReference type="EMBL" id="KAL0060812.1"/>
    </source>
</evidence>
<proteinExistence type="predicted"/>
<feature type="region of interest" description="Disordered" evidence="1">
    <location>
        <begin position="121"/>
        <end position="149"/>
    </location>
</feature>
<feature type="compositionally biased region" description="Acidic residues" evidence="1">
    <location>
        <begin position="299"/>
        <end position="310"/>
    </location>
</feature>
<feature type="compositionally biased region" description="Basic and acidic residues" evidence="1">
    <location>
        <begin position="123"/>
        <end position="139"/>
    </location>
</feature>
<dbReference type="EMBL" id="JBBXMP010000160">
    <property type="protein sequence ID" value="KAL0060812.1"/>
    <property type="molecule type" value="Genomic_DNA"/>
</dbReference>
<comment type="caution">
    <text evidence="2">The sequence shown here is derived from an EMBL/GenBank/DDBJ whole genome shotgun (WGS) entry which is preliminary data.</text>
</comment>
<name>A0ABR2ZGL4_9AGAR</name>
<organism evidence="2 3">
    <name type="scientific">Marasmius tenuissimus</name>
    <dbReference type="NCBI Taxonomy" id="585030"/>
    <lineage>
        <taxon>Eukaryota</taxon>
        <taxon>Fungi</taxon>
        <taxon>Dikarya</taxon>
        <taxon>Basidiomycota</taxon>
        <taxon>Agaricomycotina</taxon>
        <taxon>Agaricomycetes</taxon>
        <taxon>Agaricomycetidae</taxon>
        <taxon>Agaricales</taxon>
        <taxon>Marasmiineae</taxon>
        <taxon>Marasmiaceae</taxon>
        <taxon>Marasmius</taxon>
    </lineage>
</organism>
<evidence type="ECO:0000256" key="1">
    <source>
        <dbReference type="SAM" id="MobiDB-lite"/>
    </source>
</evidence>
<evidence type="ECO:0000313" key="3">
    <source>
        <dbReference type="Proteomes" id="UP001437256"/>
    </source>
</evidence>
<feature type="region of interest" description="Disordered" evidence="1">
    <location>
        <begin position="297"/>
        <end position="322"/>
    </location>
</feature>
<reference evidence="2 3" key="1">
    <citation type="submission" date="2024-05" db="EMBL/GenBank/DDBJ databases">
        <title>A draft genome resource for the thread blight pathogen Marasmius tenuissimus strain MS-2.</title>
        <authorList>
            <person name="Yulfo-Soto G.E."/>
            <person name="Baruah I.K."/>
            <person name="Amoako-Attah I."/>
            <person name="Bukari Y."/>
            <person name="Meinhardt L.W."/>
            <person name="Bailey B.A."/>
            <person name="Cohen S.P."/>
        </authorList>
    </citation>
    <scope>NUCLEOTIDE SEQUENCE [LARGE SCALE GENOMIC DNA]</scope>
    <source>
        <strain evidence="2 3">MS-2</strain>
    </source>
</reference>
<protein>
    <submittedName>
        <fullName evidence="2">JmjC domain-containing histone demethylation protein 1</fullName>
        <ecNumber evidence="2">1.14.11.27</ecNumber>
    </submittedName>
</protein>
<keyword evidence="2" id="KW-0560">Oxidoreductase</keyword>
<dbReference type="EC" id="1.14.11.27" evidence="2"/>
<accession>A0ABR2ZGL4</accession>
<feature type="compositionally biased region" description="Basic and acidic residues" evidence="1">
    <location>
        <begin position="311"/>
        <end position="321"/>
    </location>
</feature>